<name>A0A8J8NIA5_HALGN</name>
<evidence type="ECO:0000313" key="2">
    <source>
        <dbReference type="Proteomes" id="UP000785679"/>
    </source>
</evidence>
<dbReference type="Proteomes" id="UP000785679">
    <property type="component" value="Unassembled WGS sequence"/>
</dbReference>
<keyword evidence="2" id="KW-1185">Reference proteome</keyword>
<dbReference type="EMBL" id="RRYP01016511">
    <property type="protein sequence ID" value="TNV75056.1"/>
    <property type="molecule type" value="Genomic_DNA"/>
</dbReference>
<protein>
    <submittedName>
        <fullName evidence="1">Uncharacterized protein</fullName>
    </submittedName>
</protein>
<sequence>MYTSQHLQQPLQQSSHPLQTQYMNSIIIQILLKQLKWLFQRVDVIHIISYFYSFNLSYFLRFIKILDSLQEFCIFVILIKKLQQSSYSQYSNYVRQSQEIKNQVQETQQRKGSKSQNSFGVRKFQIQLGAM</sequence>
<comment type="caution">
    <text evidence="1">The sequence shown here is derived from an EMBL/GenBank/DDBJ whole genome shotgun (WGS) entry which is preliminary data.</text>
</comment>
<accession>A0A8J8NIA5</accession>
<gene>
    <name evidence="1" type="ORF">FGO68_gene1708</name>
</gene>
<reference evidence="1" key="1">
    <citation type="submission" date="2019-06" db="EMBL/GenBank/DDBJ databases">
        <authorList>
            <person name="Zheng W."/>
        </authorList>
    </citation>
    <scope>NUCLEOTIDE SEQUENCE</scope>
    <source>
        <strain evidence="1">QDHG01</strain>
    </source>
</reference>
<organism evidence="1 2">
    <name type="scientific">Halteria grandinella</name>
    <dbReference type="NCBI Taxonomy" id="5974"/>
    <lineage>
        <taxon>Eukaryota</taxon>
        <taxon>Sar</taxon>
        <taxon>Alveolata</taxon>
        <taxon>Ciliophora</taxon>
        <taxon>Intramacronucleata</taxon>
        <taxon>Spirotrichea</taxon>
        <taxon>Stichotrichia</taxon>
        <taxon>Sporadotrichida</taxon>
        <taxon>Halteriidae</taxon>
        <taxon>Halteria</taxon>
    </lineage>
</organism>
<evidence type="ECO:0000313" key="1">
    <source>
        <dbReference type="EMBL" id="TNV75056.1"/>
    </source>
</evidence>
<proteinExistence type="predicted"/>
<dbReference type="AlphaFoldDB" id="A0A8J8NIA5"/>